<dbReference type="PROSITE" id="PS50181">
    <property type="entry name" value="FBOX"/>
    <property type="match status" value="1"/>
</dbReference>
<evidence type="ECO:0000259" key="1">
    <source>
        <dbReference type="PROSITE" id="PS50181"/>
    </source>
</evidence>
<evidence type="ECO:0000313" key="2">
    <source>
        <dbReference type="EnsemblMetazoa" id="GBRI043910-PA"/>
    </source>
</evidence>
<name>A0A1A9X4H6_9MUSC</name>
<dbReference type="Pfam" id="PF00646">
    <property type="entry name" value="F-box"/>
    <property type="match status" value="1"/>
</dbReference>
<dbReference type="VEuPathDB" id="VectorBase:GBRI043910"/>
<reference evidence="2" key="2">
    <citation type="submission" date="2020-05" db="UniProtKB">
        <authorList>
            <consortium name="EnsemblMetazoa"/>
        </authorList>
    </citation>
    <scope>IDENTIFICATION</scope>
    <source>
        <strain evidence="2">IAEA</strain>
    </source>
</reference>
<dbReference type="SUPFAM" id="SSF81383">
    <property type="entry name" value="F-box domain"/>
    <property type="match status" value="1"/>
</dbReference>
<protein>
    <submittedName>
        <fullName evidence="2">F-box domain-containing protein</fullName>
    </submittedName>
</protein>
<dbReference type="Gene3D" id="1.20.1280.50">
    <property type="match status" value="1"/>
</dbReference>
<dbReference type="AlphaFoldDB" id="A0A1A9X4H6"/>
<sequence>MQPSKRYKLDDDTLKNQSYVKNLIDLNDDCLLEIFEYLKVADQNRVRRICPRFNAIIQQLWRKTKILHINHELVTTFFQYSWTDIEDYLEIVSGIVVNVTSYYVERSAFLPDVNLLYNVLQRFNFSNAEELSLSCFVEHVPLLRSFPNLKKLTLEVNINEKNRDSSVPFVLTNQNALRKLESLNISGYTSKILPNGICKLQNLREIFIALEDYCNGWPKELSEMSNHIHTFAGRLGTMDLFTMPDVKVLKVPLLQKSWESELLWQIGNYKKLEILYIYGRPYSDEFISKFENVLAKTRALKEPLRVKFIQKGHRFYYVYPTIKSKFINLSGPDIGEDNEILSLMYRILLDDFTLSTTMPKMSVEEKVAKICSRIAFNNNRNTNRSSNDDDEKHLRTMDF</sequence>
<dbReference type="SUPFAM" id="SSF52047">
    <property type="entry name" value="RNI-like"/>
    <property type="match status" value="1"/>
</dbReference>
<reference evidence="3" key="1">
    <citation type="submission" date="2014-03" db="EMBL/GenBank/DDBJ databases">
        <authorList>
            <person name="Aksoy S."/>
            <person name="Warren W."/>
            <person name="Wilson R.K."/>
        </authorList>
    </citation>
    <scope>NUCLEOTIDE SEQUENCE [LARGE SCALE GENOMIC DNA]</scope>
    <source>
        <strain evidence="3">IAEA</strain>
    </source>
</reference>
<feature type="domain" description="F-box" evidence="1">
    <location>
        <begin position="20"/>
        <end position="64"/>
    </location>
</feature>
<dbReference type="InterPro" id="IPR032675">
    <property type="entry name" value="LRR_dom_sf"/>
</dbReference>
<dbReference type="InterPro" id="IPR036047">
    <property type="entry name" value="F-box-like_dom_sf"/>
</dbReference>
<dbReference type="EnsemblMetazoa" id="GBRI043910-RA">
    <property type="protein sequence ID" value="GBRI043910-PA"/>
    <property type="gene ID" value="GBRI043910"/>
</dbReference>
<dbReference type="Gene3D" id="3.80.10.10">
    <property type="entry name" value="Ribonuclease Inhibitor"/>
    <property type="match status" value="1"/>
</dbReference>
<dbReference type="SMART" id="SM00256">
    <property type="entry name" value="FBOX"/>
    <property type="match status" value="1"/>
</dbReference>
<dbReference type="InterPro" id="IPR001810">
    <property type="entry name" value="F-box_dom"/>
</dbReference>
<evidence type="ECO:0000313" key="3">
    <source>
        <dbReference type="Proteomes" id="UP000091820"/>
    </source>
</evidence>
<dbReference type="Proteomes" id="UP000091820">
    <property type="component" value="Unassembled WGS sequence"/>
</dbReference>
<keyword evidence="3" id="KW-1185">Reference proteome</keyword>
<accession>A0A1A9X4H6</accession>
<proteinExistence type="predicted"/>
<organism evidence="2 3">
    <name type="scientific">Glossina brevipalpis</name>
    <dbReference type="NCBI Taxonomy" id="37001"/>
    <lineage>
        <taxon>Eukaryota</taxon>
        <taxon>Metazoa</taxon>
        <taxon>Ecdysozoa</taxon>
        <taxon>Arthropoda</taxon>
        <taxon>Hexapoda</taxon>
        <taxon>Insecta</taxon>
        <taxon>Pterygota</taxon>
        <taxon>Neoptera</taxon>
        <taxon>Endopterygota</taxon>
        <taxon>Diptera</taxon>
        <taxon>Brachycera</taxon>
        <taxon>Muscomorpha</taxon>
        <taxon>Hippoboscoidea</taxon>
        <taxon>Glossinidae</taxon>
        <taxon>Glossina</taxon>
    </lineage>
</organism>